<sequence length="297" mass="32257">MTTFPFHHDIRARLLQEFRNGRVVQSCVFVGPHGVGKLTLARWYAQALVCESPTKDKPCGSCAACRAVAADAHPDVAVAARAEGQETVSIEAWRILQDRFTRTPLRAARSVMIVPDCERLSRAAQHACLKTLEEPRPASVLLLTASSPALLLATMRSRLTQIRLRPVPSPVLQQALEEADAALTPQDADALVRYARGIPGALLHEGRIDAGCALRAARQERIAALRGAPLWRVQKALREMIGKESAHASVEVIAGACMRDRACGIAERRLLALLSRALTRAVNKDLAIDTLSIALAH</sequence>
<organism evidence="1 2">
    <name type="scientific">Candidatus Uhrbacteria bacterium RIFCSPHIGHO2_12_FULL_54_23</name>
    <dbReference type="NCBI Taxonomy" id="1802397"/>
    <lineage>
        <taxon>Bacteria</taxon>
        <taxon>Candidatus Uhriibacteriota</taxon>
    </lineage>
</organism>
<reference evidence="1 2" key="1">
    <citation type="journal article" date="2016" name="Nat. Commun.">
        <title>Thousands of microbial genomes shed light on interconnected biogeochemical processes in an aquifer system.</title>
        <authorList>
            <person name="Anantharaman K."/>
            <person name="Brown C.T."/>
            <person name="Hug L.A."/>
            <person name="Sharon I."/>
            <person name="Castelle C.J."/>
            <person name="Probst A.J."/>
            <person name="Thomas B.C."/>
            <person name="Singh A."/>
            <person name="Wilkins M.J."/>
            <person name="Karaoz U."/>
            <person name="Brodie E.L."/>
            <person name="Williams K.H."/>
            <person name="Hubbard S.S."/>
            <person name="Banfield J.F."/>
        </authorList>
    </citation>
    <scope>NUCLEOTIDE SEQUENCE [LARGE SCALE GENOMIC DNA]</scope>
</reference>
<dbReference type="PANTHER" id="PTHR11669">
    <property type="entry name" value="REPLICATION FACTOR C / DNA POLYMERASE III GAMMA-TAU SUBUNIT"/>
    <property type="match status" value="1"/>
</dbReference>
<dbReference type="STRING" id="1802397.A3J43_02445"/>
<accession>A0A1F7UJA2</accession>
<dbReference type="Pfam" id="PF13177">
    <property type="entry name" value="DNA_pol3_delta2"/>
    <property type="match status" value="1"/>
</dbReference>
<protein>
    <recommendedName>
        <fullName evidence="3">DNA polymerase III subunit delta</fullName>
    </recommendedName>
</protein>
<name>A0A1F7UJA2_9BACT</name>
<dbReference type="InterPro" id="IPR027417">
    <property type="entry name" value="P-loop_NTPase"/>
</dbReference>
<dbReference type="Gene3D" id="3.40.50.300">
    <property type="entry name" value="P-loop containing nucleotide triphosphate hydrolases"/>
    <property type="match status" value="1"/>
</dbReference>
<evidence type="ECO:0000313" key="1">
    <source>
        <dbReference type="EMBL" id="OGL78353.1"/>
    </source>
</evidence>
<comment type="caution">
    <text evidence="1">The sequence shown here is derived from an EMBL/GenBank/DDBJ whole genome shotgun (WGS) entry which is preliminary data.</text>
</comment>
<dbReference type="SUPFAM" id="SSF52540">
    <property type="entry name" value="P-loop containing nucleoside triphosphate hydrolases"/>
    <property type="match status" value="1"/>
</dbReference>
<evidence type="ECO:0000313" key="2">
    <source>
        <dbReference type="Proteomes" id="UP000176604"/>
    </source>
</evidence>
<gene>
    <name evidence="1" type="ORF">A3J43_02445</name>
</gene>
<proteinExistence type="predicted"/>
<dbReference type="GO" id="GO:0006261">
    <property type="term" value="P:DNA-templated DNA replication"/>
    <property type="evidence" value="ECO:0007669"/>
    <property type="project" value="TreeGrafter"/>
</dbReference>
<dbReference type="EMBL" id="MGEF01000033">
    <property type="protein sequence ID" value="OGL78353.1"/>
    <property type="molecule type" value="Genomic_DNA"/>
</dbReference>
<evidence type="ECO:0008006" key="3">
    <source>
        <dbReference type="Google" id="ProtNLM"/>
    </source>
</evidence>
<dbReference type="InterPro" id="IPR050238">
    <property type="entry name" value="DNA_Rep/Repair_Clamp_Loader"/>
</dbReference>
<dbReference type="PANTHER" id="PTHR11669:SF8">
    <property type="entry name" value="DNA POLYMERASE III SUBUNIT DELTA"/>
    <property type="match status" value="1"/>
</dbReference>
<dbReference type="Proteomes" id="UP000176604">
    <property type="component" value="Unassembled WGS sequence"/>
</dbReference>
<dbReference type="AlphaFoldDB" id="A0A1F7UJA2"/>